<dbReference type="SUPFAM" id="SSF53474">
    <property type="entry name" value="alpha/beta-Hydrolases"/>
    <property type="match status" value="1"/>
</dbReference>
<dbReference type="PANTHER" id="PTHR48081:SF19">
    <property type="entry name" value="AB HYDROLASE SUPERFAMILY PROTEIN C4A8.06C"/>
    <property type="match status" value="1"/>
</dbReference>
<evidence type="ECO:0000256" key="2">
    <source>
        <dbReference type="SAM" id="MobiDB-lite"/>
    </source>
</evidence>
<dbReference type="InterPro" id="IPR050300">
    <property type="entry name" value="GDXG_lipolytic_enzyme"/>
</dbReference>
<feature type="compositionally biased region" description="Basic and acidic residues" evidence="2">
    <location>
        <begin position="982"/>
        <end position="1013"/>
    </location>
</feature>
<protein>
    <recommendedName>
        <fullName evidence="3">Alpha/beta hydrolase fold-3 domain-containing protein</fullName>
    </recommendedName>
</protein>
<feature type="region of interest" description="Disordered" evidence="2">
    <location>
        <begin position="880"/>
        <end position="939"/>
    </location>
</feature>
<feature type="compositionally biased region" description="Basic and acidic residues" evidence="2">
    <location>
        <begin position="764"/>
        <end position="784"/>
    </location>
</feature>
<feature type="compositionally biased region" description="Basic and acidic residues" evidence="2">
    <location>
        <begin position="319"/>
        <end position="331"/>
    </location>
</feature>
<feature type="compositionally biased region" description="Polar residues" evidence="2">
    <location>
        <begin position="885"/>
        <end position="901"/>
    </location>
</feature>
<evidence type="ECO:0000259" key="3">
    <source>
        <dbReference type="Pfam" id="PF07859"/>
    </source>
</evidence>
<feature type="region of interest" description="Disordered" evidence="2">
    <location>
        <begin position="277"/>
        <end position="337"/>
    </location>
</feature>
<dbReference type="GO" id="GO:0016787">
    <property type="term" value="F:hydrolase activity"/>
    <property type="evidence" value="ECO:0007669"/>
    <property type="project" value="UniProtKB-KW"/>
</dbReference>
<keyword evidence="1" id="KW-0378">Hydrolase</keyword>
<gene>
    <name evidence="4" type="ORF">BDZ85DRAFT_315196</name>
</gene>
<feature type="region of interest" description="Disordered" evidence="2">
    <location>
        <begin position="497"/>
        <end position="552"/>
    </location>
</feature>
<feature type="domain" description="Alpha/beta hydrolase fold-3" evidence="3">
    <location>
        <begin position="147"/>
        <end position="260"/>
    </location>
</feature>
<feature type="compositionally biased region" description="Low complexity" evidence="2">
    <location>
        <begin position="497"/>
        <end position="507"/>
    </location>
</feature>
<feature type="compositionally biased region" description="Basic residues" evidence="2">
    <location>
        <begin position="793"/>
        <end position="803"/>
    </location>
</feature>
<name>A0A6A6GPI1_9PEZI</name>
<dbReference type="InterPro" id="IPR029058">
    <property type="entry name" value="AB_hydrolase_fold"/>
</dbReference>
<feature type="compositionally biased region" description="Basic and acidic residues" evidence="2">
    <location>
        <begin position="300"/>
        <end position="312"/>
    </location>
</feature>
<dbReference type="Gene3D" id="3.40.50.1820">
    <property type="entry name" value="alpha/beta hydrolase"/>
    <property type="match status" value="1"/>
</dbReference>
<feature type="region of interest" description="Disordered" evidence="2">
    <location>
        <begin position="979"/>
        <end position="1027"/>
    </location>
</feature>
<organism evidence="4 5">
    <name type="scientific">Elsinoe ampelina</name>
    <dbReference type="NCBI Taxonomy" id="302913"/>
    <lineage>
        <taxon>Eukaryota</taxon>
        <taxon>Fungi</taxon>
        <taxon>Dikarya</taxon>
        <taxon>Ascomycota</taxon>
        <taxon>Pezizomycotina</taxon>
        <taxon>Dothideomycetes</taxon>
        <taxon>Dothideomycetidae</taxon>
        <taxon>Myriangiales</taxon>
        <taxon>Elsinoaceae</taxon>
        <taxon>Elsinoe</taxon>
    </lineage>
</organism>
<evidence type="ECO:0000313" key="4">
    <source>
        <dbReference type="EMBL" id="KAF2227646.1"/>
    </source>
</evidence>
<dbReference type="AlphaFoldDB" id="A0A6A6GPI1"/>
<dbReference type="Proteomes" id="UP000799538">
    <property type="component" value="Unassembled WGS sequence"/>
</dbReference>
<accession>A0A6A6GPI1</accession>
<proteinExistence type="predicted"/>
<dbReference type="Pfam" id="PF07859">
    <property type="entry name" value="Abhydrolase_3"/>
    <property type="match status" value="2"/>
</dbReference>
<evidence type="ECO:0000256" key="1">
    <source>
        <dbReference type="ARBA" id="ARBA00022801"/>
    </source>
</evidence>
<dbReference type="EMBL" id="ML992501">
    <property type="protein sequence ID" value="KAF2227646.1"/>
    <property type="molecule type" value="Genomic_DNA"/>
</dbReference>
<dbReference type="InterPro" id="IPR013094">
    <property type="entry name" value="AB_hydrolase_3"/>
</dbReference>
<feature type="region of interest" description="Disordered" evidence="2">
    <location>
        <begin position="751"/>
        <end position="867"/>
    </location>
</feature>
<feature type="domain" description="Alpha/beta hydrolase fold-3" evidence="3">
    <location>
        <begin position="355"/>
        <end position="404"/>
    </location>
</feature>
<dbReference type="PANTHER" id="PTHR48081">
    <property type="entry name" value="AB HYDROLASE SUPERFAMILY PROTEIN C4A8.06C"/>
    <property type="match status" value="1"/>
</dbReference>
<keyword evidence="5" id="KW-1185">Reference proteome</keyword>
<evidence type="ECO:0000313" key="5">
    <source>
        <dbReference type="Proteomes" id="UP000799538"/>
    </source>
</evidence>
<dbReference type="OrthoDB" id="2336090at2759"/>
<reference evidence="5" key="1">
    <citation type="journal article" date="2020" name="Stud. Mycol.">
        <title>101 Dothideomycetes genomes: A test case for predicting lifestyles and emergence of pathogens.</title>
        <authorList>
            <person name="Haridas S."/>
            <person name="Albert R."/>
            <person name="Binder M."/>
            <person name="Bloem J."/>
            <person name="LaButti K."/>
            <person name="Salamov A."/>
            <person name="Andreopoulos B."/>
            <person name="Baker S."/>
            <person name="Barry K."/>
            <person name="Bills G."/>
            <person name="Bluhm B."/>
            <person name="Cannon C."/>
            <person name="Castanera R."/>
            <person name="Culley D."/>
            <person name="Daum C."/>
            <person name="Ezra D."/>
            <person name="Gonzalez J."/>
            <person name="Henrissat B."/>
            <person name="Kuo A."/>
            <person name="Liang C."/>
            <person name="Lipzen A."/>
            <person name="Lutzoni F."/>
            <person name="Magnuson J."/>
            <person name="Mondo S."/>
            <person name="Nolan M."/>
            <person name="Ohm R."/>
            <person name="Pangilinan J."/>
            <person name="Park H.-J."/>
            <person name="Ramirez L."/>
            <person name="Alfaro M."/>
            <person name="Sun H."/>
            <person name="Tritt A."/>
            <person name="Yoshinaga Y."/>
            <person name="Zwiers L.-H."/>
            <person name="Turgeon B."/>
            <person name="Goodwin S."/>
            <person name="Spatafora J."/>
            <person name="Crous P."/>
            <person name="Grigoriev I."/>
        </authorList>
    </citation>
    <scope>NUCLEOTIDE SEQUENCE [LARGE SCALE GENOMIC DNA]</scope>
    <source>
        <strain evidence="5">CECT 20119</strain>
    </source>
</reference>
<sequence>MVLNTLTVGAAVTPSVIETAISHYIKRGPLRGKPTAHISYDEGLHLVRQFLDYASNHTVDEVQSFTAQWVPCPRWVKASDILIPEAHLSHAASLLSTQLGPYGLKAVGGSQWWQWRPSQTPLKAEWIEMRADYNERKAKSLPAKRIILYIHGGAYYFGSIDEHRYQLQRHARKLKARLLAPRYRLAPQFPFPCGLQDALASYLHLLTEFDPSSILLMGDSAGAGMVLSTLVTLRDQGVPLPAGAILISPWVDLTHSFPSVSGDGDLDYIPANGFHHRPSVAWPPPNEEEQRNLKTQADNAKSKAEAKSKEAEAVSGTKVHPEHPKFPENRDPATNPPPLSINLDGKNITLIDQIQLYAANNLLSHPLVSPVLQPSLGGLPPLLIQVGGGELLRDEQVYIAHKAANPSQYPAPDTMLDLHDPDRKQSSKYPPTQVQLQVWEDLCHVPHTLSFTRPAKYMYRAVAQFGNWVFSQSQHNGIPLMDQALNNKKDDDVLSIISTSTSGSSSSDETLHSKKGRSRAGSKASHNSGKGRSRSEGDVPSPAARAQSTTTIAGGDWASTASALASLPATEDKSTLPSVAATAPIPKFENFMVRQLIDRHGTIYPLPPASLIPALNLDPGTIGQIKPGPVRKWLAKKSQWDHKFASTKRKVQTKRLDEMRKGFASFKAADGNIEVPPPTALAGRQFKLDERRNKDMGKMGEGLRNLEAGGKGKKKSWGLAMWSGWGSKHDETTIEASSGIGAAAVVGAASASVGGSGGHTLAQKGDDERNGRSDSKDEEQERSKSVGASLRNPLRRVLSRRSSRTSGEGDVDKTKEEVPPVPPVPSSTNAEIATPIATKDSSADANPPTIPSSHPEHNRSSTTTASVAAATAAALAAGIAAHTANNDSPSADTPTSQAEVQQTREEEEALTSAALPKGDKVEGSENTFLAPGNARPNNGVVAYPFKLRGGEGHERSASMMTLESVRSGVVGDLGPEGEEAVAVEKGEEVTGKKDEDSEAKEIEAGEVVSEKPGQETTMGTTEDDGASKAVVEGQVMSEKQRPKLESFVTANEF</sequence>